<dbReference type="EMBL" id="LN483142">
    <property type="protein sequence ID" value="CED83484.1"/>
    <property type="molecule type" value="Genomic_DNA"/>
</dbReference>
<reference evidence="1" key="1">
    <citation type="submission" date="2014-08" db="EMBL/GenBank/DDBJ databases">
        <authorList>
            <person name="Sharma Rahul"/>
            <person name="Thines Marco"/>
        </authorList>
    </citation>
    <scope>NUCLEOTIDE SEQUENCE</scope>
</reference>
<accession>A0A0F7SS45</accession>
<proteinExistence type="predicted"/>
<dbReference type="AlphaFoldDB" id="A0A0F7SS45"/>
<sequence length="108" mass="12090">MTSSYNIGPAIWRNEKLTLEQAAKVEESQNESTKVMSSVGSDIPRHVLFKSKELIVVPDDDAAVEGRADSQAAFGNINESEYIEFGLGKRSEKGSNKVCMLARWKRRR</sequence>
<protein>
    <submittedName>
        <fullName evidence="1">Uncharacterized protein</fullName>
    </submittedName>
</protein>
<organism evidence="1">
    <name type="scientific">Phaffia rhodozyma</name>
    <name type="common">Yeast</name>
    <name type="synonym">Xanthophyllomyces dendrorhous</name>
    <dbReference type="NCBI Taxonomy" id="264483"/>
    <lineage>
        <taxon>Eukaryota</taxon>
        <taxon>Fungi</taxon>
        <taxon>Dikarya</taxon>
        <taxon>Basidiomycota</taxon>
        <taxon>Agaricomycotina</taxon>
        <taxon>Tremellomycetes</taxon>
        <taxon>Cystofilobasidiales</taxon>
        <taxon>Mrakiaceae</taxon>
        <taxon>Phaffia</taxon>
    </lineage>
</organism>
<evidence type="ECO:0000313" key="1">
    <source>
        <dbReference type="EMBL" id="CED83484.1"/>
    </source>
</evidence>
<name>A0A0F7SS45_PHARH</name>